<name>A0ABP4NEK2_9ACTN</name>
<accession>A0ABP4NEK2</accession>
<evidence type="ECO:0000313" key="2">
    <source>
        <dbReference type="Proteomes" id="UP001500393"/>
    </source>
</evidence>
<protein>
    <recommendedName>
        <fullName evidence="3">Helix-turn-helix domain-containing protein</fullName>
    </recommendedName>
</protein>
<evidence type="ECO:0008006" key="3">
    <source>
        <dbReference type="Google" id="ProtNLM"/>
    </source>
</evidence>
<sequence>MYGWRVKKYGPPTDRVGRHLRYDRQDVIDWYKTSVTNTRPLQIQQISLRSLAWRQPAQPAEQGVRSRQGTSDVSITGHAHCRFEEGSAVAERQMEASISRAKVCLAFSVR</sequence>
<gene>
    <name evidence="1" type="ORF">GCM10009789_11220</name>
</gene>
<organism evidence="1 2">
    <name type="scientific">Kribbella sancticallisti</name>
    <dbReference type="NCBI Taxonomy" id="460087"/>
    <lineage>
        <taxon>Bacteria</taxon>
        <taxon>Bacillati</taxon>
        <taxon>Actinomycetota</taxon>
        <taxon>Actinomycetes</taxon>
        <taxon>Propionibacteriales</taxon>
        <taxon>Kribbellaceae</taxon>
        <taxon>Kribbella</taxon>
    </lineage>
</organism>
<comment type="caution">
    <text evidence="1">The sequence shown here is derived from an EMBL/GenBank/DDBJ whole genome shotgun (WGS) entry which is preliminary data.</text>
</comment>
<dbReference type="EMBL" id="BAAAOS010000007">
    <property type="protein sequence ID" value="GAA1559621.1"/>
    <property type="molecule type" value="Genomic_DNA"/>
</dbReference>
<keyword evidence="2" id="KW-1185">Reference proteome</keyword>
<evidence type="ECO:0000313" key="1">
    <source>
        <dbReference type="EMBL" id="GAA1559621.1"/>
    </source>
</evidence>
<dbReference type="Proteomes" id="UP001500393">
    <property type="component" value="Unassembled WGS sequence"/>
</dbReference>
<reference evidence="2" key="1">
    <citation type="journal article" date="2019" name="Int. J. Syst. Evol. Microbiol.">
        <title>The Global Catalogue of Microorganisms (GCM) 10K type strain sequencing project: providing services to taxonomists for standard genome sequencing and annotation.</title>
        <authorList>
            <consortium name="The Broad Institute Genomics Platform"/>
            <consortium name="The Broad Institute Genome Sequencing Center for Infectious Disease"/>
            <person name="Wu L."/>
            <person name="Ma J."/>
        </authorList>
    </citation>
    <scope>NUCLEOTIDE SEQUENCE [LARGE SCALE GENOMIC DNA]</scope>
    <source>
        <strain evidence="2">JCM 14969</strain>
    </source>
</reference>
<proteinExistence type="predicted"/>